<dbReference type="SMART" id="SM00421">
    <property type="entry name" value="HTH_LUXR"/>
    <property type="match status" value="1"/>
</dbReference>
<name>A0A6P2CWH9_9BACT</name>
<dbReference type="EMBL" id="LR593886">
    <property type="protein sequence ID" value="VTR91520.1"/>
    <property type="molecule type" value="Genomic_DNA"/>
</dbReference>
<evidence type="ECO:0000256" key="2">
    <source>
        <dbReference type="ARBA" id="ARBA00023125"/>
    </source>
</evidence>
<evidence type="ECO:0000313" key="6">
    <source>
        <dbReference type="Proteomes" id="UP000464178"/>
    </source>
</evidence>
<dbReference type="GO" id="GO:0006355">
    <property type="term" value="P:regulation of DNA-templated transcription"/>
    <property type="evidence" value="ECO:0007669"/>
    <property type="project" value="InterPro"/>
</dbReference>
<keyword evidence="6" id="KW-1185">Reference proteome</keyword>
<dbReference type="InterPro" id="IPR036388">
    <property type="entry name" value="WH-like_DNA-bd_sf"/>
</dbReference>
<sequence>MPSAAVRLRDLRAVYELTHECRDLGDDPIAWRKHWFSKIAALVGADLALGGELTGLKAGTPRELGTADWGWDNGFNRAGWRRALELMKTDPAYSPMLLECGVRLQSQDGVALSATDFVDERQWLRGIEYQEVYRPIGVHHSLWCCKCVPGKTNETNGAFFCRAAGRRNFNDREKAILAEAHSTIMAFVGGALTRFDAPSPVDLAPRVRGVLRCLLEGDSDKQVAARLGISKYTVNQYVKVIFTHFGVTTRAELLARWIRRGWGTGFAWANDDGHAPK</sequence>
<feature type="domain" description="HTH luxR-type" evidence="4">
    <location>
        <begin position="196"/>
        <end position="261"/>
    </location>
</feature>
<dbReference type="PROSITE" id="PS50043">
    <property type="entry name" value="HTH_LUXR_2"/>
    <property type="match status" value="1"/>
</dbReference>
<dbReference type="Pfam" id="PF00196">
    <property type="entry name" value="GerE"/>
    <property type="match status" value="1"/>
</dbReference>
<dbReference type="SUPFAM" id="SSF46894">
    <property type="entry name" value="C-terminal effector domain of the bipartite response regulators"/>
    <property type="match status" value="1"/>
</dbReference>
<dbReference type="PANTHER" id="PTHR44688">
    <property type="entry name" value="DNA-BINDING TRANSCRIPTIONAL ACTIVATOR DEVR_DOSR"/>
    <property type="match status" value="1"/>
</dbReference>
<accession>A0A6P2CWH9</accession>
<keyword evidence="1" id="KW-0805">Transcription regulation</keyword>
<gene>
    <name evidence="5" type="ORF">SOIL9_61940</name>
</gene>
<dbReference type="AlphaFoldDB" id="A0A6P2CWH9"/>
<dbReference type="CDD" id="cd06170">
    <property type="entry name" value="LuxR_C_like"/>
    <property type="match status" value="1"/>
</dbReference>
<evidence type="ECO:0000256" key="1">
    <source>
        <dbReference type="ARBA" id="ARBA00023015"/>
    </source>
</evidence>
<reference evidence="5 6" key="1">
    <citation type="submission" date="2019-05" db="EMBL/GenBank/DDBJ databases">
        <authorList>
            <consortium name="Science for Life Laboratories"/>
        </authorList>
    </citation>
    <scope>NUCLEOTIDE SEQUENCE [LARGE SCALE GENOMIC DNA]</scope>
    <source>
        <strain evidence="5">Soil9</strain>
    </source>
</reference>
<keyword evidence="3" id="KW-0804">Transcription</keyword>
<dbReference type="InterPro" id="IPR000792">
    <property type="entry name" value="Tscrpt_reg_LuxR_C"/>
</dbReference>
<dbReference type="KEGG" id="gms:SOIL9_61940"/>
<dbReference type="PANTHER" id="PTHR44688:SF16">
    <property type="entry name" value="DNA-BINDING TRANSCRIPTIONAL ACTIVATOR DEVR_DOSR"/>
    <property type="match status" value="1"/>
</dbReference>
<evidence type="ECO:0000259" key="4">
    <source>
        <dbReference type="PROSITE" id="PS50043"/>
    </source>
</evidence>
<protein>
    <recommendedName>
        <fullName evidence="4">HTH luxR-type domain-containing protein</fullName>
    </recommendedName>
</protein>
<proteinExistence type="predicted"/>
<keyword evidence="2" id="KW-0238">DNA-binding</keyword>
<dbReference type="GO" id="GO:0003677">
    <property type="term" value="F:DNA binding"/>
    <property type="evidence" value="ECO:0007669"/>
    <property type="project" value="UniProtKB-KW"/>
</dbReference>
<evidence type="ECO:0000313" key="5">
    <source>
        <dbReference type="EMBL" id="VTR91520.1"/>
    </source>
</evidence>
<organism evidence="5 6">
    <name type="scientific">Gemmata massiliana</name>
    <dbReference type="NCBI Taxonomy" id="1210884"/>
    <lineage>
        <taxon>Bacteria</taxon>
        <taxon>Pseudomonadati</taxon>
        <taxon>Planctomycetota</taxon>
        <taxon>Planctomycetia</taxon>
        <taxon>Gemmatales</taxon>
        <taxon>Gemmataceae</taxon>
        <taxon>Gemmata</taxon>
    </lineage>
</organism>
<dbReference type="Gene3D" id="1.10.10.10">
    <property type="entry name" value="Winged helix-like DNA-binding domain superfamily/Winged helix DNA-binding domain"/>
    <property type="match status" value="1"/>
</dbReference>
<evidence type="ECO:0000256" key="3">
    <source>
        <dbReference type="ARBA" id="ARBA00023163"/>
    </source>
</evidence>
<dbReference type="RefSeq" id="WP_162666502.1">
    <property type="nucleotide sequence ID" value="NZ_LR593886.1"/>
</dbReference>
<dbReference type="InterPro" id="IPR016032">
    <property type="entry name" value="Sig_transdc_resp-reg_C-effctor"/>
</dbReference>
<dbReference type="Proteomes" id="UP000464178">
    <property type="component" value="Chromosome"/>
</dbReference>